<feature type="transmembrane region" description="Helical" evidence="1">
    <location>
        <begin position="84"/>
        <end position="110"/>
    </location>
</feature>
<dbReference type="RefSeq" id="WP_203770570.1">
    <property type="nucleotide sequence ID" value="NZ_BAAABO010000020.1"/>
</dbReference>
<proteinExistence type="predicted"/>
<feature type="transmembrane region" description="Helical" evidence="1">
    <location>
        <begin position="51"/>
        <end position="72"/>
    </location>
</feature>
<comment type="caution">
    <text evidence="2">The sequence shown here is derived from an EMBL/GenBank/DDBJ whole genome shotgun (WGS) entry which is preliminary data.</text>
</comment>
<keyword evidence="1" id="KW-1133">Transmembrane helix</keyword>
<feature type="transmembrane region" description="Helical" evidence="1">
    <location>
        <begin position="24"/>
        <end position="45"/>
    </location>
</feature>
<keyword evidence="3" id="KW-1185">Reference proteome</keyword>
<evidence type="ECO:0000313" key="2">
    <source>
        <dbReference type="EMBL" id="GID77047.1"/>
    </source>
</evidence>
<reference evidence="2 3" key="1">
    <citation type="submission" date="2021-01" db="EMBL/GenBank/DDBJ databases">
        <title>Whole genome shotgun sequence of Actinoplanes deccanensis NBRC 13994.</title>
        <authorList>
            <person name="Komaki H."/>
            <person name="Tamura T."/>
        </authorList>
    </citation>
    <scope>NUCLEOTIDE SEQUENCE [LARGE SCALE GENOMIC DNA]</scope>
    <source>
        <strain evidence="2 3">NBRC 13994</strain>
    </source>
</reference>
<accession>A0ABQ3YAL6</accession>
<evidence type="ECO:0000313" key="3">
    <source>
        <dbReference type="Proteomes" id="UP000609879"/>
    </source>
</evidence>
<gene>
    <name evidence="2" type="ORF">Ade02nite_56880</name>
</gene>
<organism evidence="2 3">
    <name type="scientific">Paractinoplanes deccanensis</name>
    <dbReference type="NCBI Taxonomy" id="113561"/>
    <lineage>
        <taxon>Bacteria</taxon>
        <taxon>Bacillati</taxon>
        <taxon>Actinomycetota</taxon>
        <taxon>Actinomycetes</taxon>
        <taxon>Micromonosporales</taxon>
        <taxon>Micromonosporaceae</taxon>
        <taxon>Paractinoplanes</taxon>
    </lineage>
</organism>
<dbReference type="EMBL" id="BOMI01000114">
    <property type="protein sequence ID" value="GID77047.1"/>
    <property type="molecule type" value="Genomic_DNA"/>
</dbReference>
<sequence>MDPIDAELALAEVRARRDQVVTSTLVPSWFWPATGALMLLFVGAVESAVPWLVATGSVLYALGLSALILAVVRHSRVQVRNSLLGLRGALAIAAFTVGLVAAGLAVAFTLDAFGAPLPATLGCVPVALALAFGGPRLMAHLRRVMLSRPLADAR</sequence>
<protein>
    <submittedName>
        <fullName evidence="2">Uncharacterized protein</fullName>
    </submittedName>
</protein>
<feature type="transmembrane region" description="Helical" evidence="1">
    <location>
        <begin position="116"/>
        <end position="138"/>
    </location>
</feature>
<evidence type="ECO:0000256" key="1">
    <source>
        <dbReference type="SAM" id="Phobius"/>
    </source>
</evidence>
<keyword evidence="1" id="KW-0472">Membrane</keyword>
<name>A0ABQ3YAL6_9ACTN</name>
<keyword evidence="1" id="KW-0812">Transmembrane</keyword>
<dbReference type="Proteomes" id="UP000609879">
    <property type="component" value="Unassembled WGS sequence"/>
</dbReference>